<dbReference type="Pfam" id="PF08668">
    <property type="entry name" value="HDOD"/>
    <property type="match status" value="1"/>
</dbReference>
<dbReference type="GO" id="GO:0002161">
    <property type="term" value="F:aminoacyl-tRNA deacylase activity"/>
    <property type="evidence" value="ECO:0007669"/>
    <property type="project" value="InterPro"/>
</dbReference>
<dbReference type="InterPro" id="IPR013976">
    <property type="entry name" value="HDOD"/>
</dbReference>
<dbReference type="InterPro" id="IPR052340">
    <property type="entry name" value="RNase_Y/CdgJ"/>
</dbReference>
<keyword evidence="2" id="KW-0418">Kinase</keyword>
<accession>A0A2A4MTU9</accession>
<dbReference type="AlphaFoldDB" id="A0A2A4MTU9"/>
<dbReference type="PIRSF" id="PIRSF036888">
    <property type="entry name" value="HDGYPm_UCP036888"/>
    <property type="match status" value="1"/>
</dbReference>
<feature type="domain" description="HDOD" evidence="1">
    <location>
        <begin position="175"/>
        <end position="375"/>
    </location>
</feature>
<dbReference type="InterPro" id="IPR014627">
    <property type="entry name" value="UCP036888_HDGYP-like"/>
</dbReference>
<dbReference type="Gene3D" id="1.10.3210.10">
    <property type="entry name" value="Hypothetical protein af1432"/>
    <property type="match status" value="1"/>
</dbReference>
<dbReference type="EMBL" id="NVQR01000024">
    <property type="protein sequence ID" value="PCH63187.1"/>
    <property type="molecule type" value="Genomic_DNA"/>
</dbReference>
<keyword evidence="2" id="KW-0808">Transferase</keyword>
<proteinExistence type="predicted"/>
<sequence length="446" mass="50240">MTSTDNDCTMQRVVLLRCKNKYIQAILAEDALLDLSVLQKFLDEEFVPVQRSTSETAIPISPLSEFPHLYNVMTLLDSSVDTQLLNFNRLIDEQINANDENSELIDKQLSISLDALKAHLSNTDKDFLKLEFSIDNSALQQEATNPENDQEQVIQSLKTFTTLRIKQRLEETLEIPPLSQTAQRIILLRSNPNAMVSELVEIVESDPSLAAQVVSWAASPFYASAGKVRSVQDAIVRVLGFNLVSNLALGLSLGKTLSLPKDKTNGVTPFWEQSIYCSMLVVAISKLLPAEQRPSEGLMYLSGLLHNFGYLVLAHTFPPHFSQICRYMEANPDISHMAIEQHLIKVSREQICVCLMQQWNIPKEVISAIRYQHSPHYNGSNCVYPNIIYLALRLLRQRGIGDAPLEDIAPHIYQKYNLNEDSLNHLFDEIIDSAEEIKAIADKFNG</sequence>
<dbReference type="Gene3D" id="3.90.960.10">
    <property type="entry name" value="YbaK/aminoacyl-tRNA synthetase-associated domain"/>
    <property type="match status" value="1"/>
</dbReference>
<dbReference type="GO" id="GO:0016301">
    <property type="term" value="F:kinase activity"/>
    <property type="evidence" value="ECO:0007669"/>
    <property type="project" value="UniProtKB-KW"/>
</dbReference>
<dbReference type="PANTHER" id="PTHR33525">
    <property type="match status" value="1"/>
</dbReference>
<reference evidence="3" key="1">
    <citation type="submission" date="2017-08" db="EMBL/GenBank/DDBJ databases">
        <title>A dynamic microbial community with high functional redundancy inhabits the cold, oxic subseafloor aquifer.</title>
        <authorList>
            <person name="Tully B.J."/>
            <person name="Wheat C.G."/>
            <person name="Glazer B.T."/>
            <person name="Huber J.A."/>
        </authorList>
    </citation>
    <scope>NUCLEOTIDE SEQUENCE [LARGE SCALE GENOMIC DNA]</scope>
</reference>
<dbReference type="Proteomes" id="UP000218172">
    <property type="component" value="Unassembled WGS sequence"/>
</dbReference>
<evidence type="ECO:0000259" key="1">
    <source>
        <dbReference type="PROSITE" id="PS51833"/>
    </source>
</evidence>
<gene>
    <name evidence="2" type="ORF">COC19_01445</name>
</gene>
<evidence type="ECO:0000313" key="2">
    <source>
        <dbReference type="EMBL" id="PCH63187.1"/>
    </source>
</evidence>
<dbReference type="PROSITE" id="PS51833">
    <property type="entry name" value="HDOD"/>
    <property type="match status" value="1"/>
</dbReference>
<protein>
    <submittedName>
        <fullName evidence="2">Histidine kinase</fullName>
    </submittedName>
</protein>
<name>A0A2A4MTU9_9GAMM</name>
<comment type="caution">
    <text evidence="2">The sequence shown here is derived from an EMBL/GenBank/DDBJ whole genome shotgun (WGS) entry which is preliminary data.</text>
</comment>
<evidence type="ECO:0000313" key="3">
    <source>
        <dbReference type="Proteomes" id="UP000218172"/>
    </source>
</evidence>
<dbReference type="SUPFAM" id="SSF109604">
    <property type="entry name" value="HD-domain/PDEase-like"/>
    <property type="match status" value="1"/>
</dbReference>
<dbReference type="InterPro" id="IPR036754">
    <property type="entry name" value="YbaK/aa-tRNA-synt-asso_dom_sf"/>
</dbReference>
<dbReference type="PANTHER" id="PTHR33525:SF3">
    <property type="entry name" value="RIBONUCLEASE Y"/>
    <property type="match status" value="1"/>
</dbReference>
<organism evidence="2 3">
    <name type="scientific">SAR86 cluster bacterium</name>
    <dbReference type="NCBI Taxonomy" id="2030880"/>
    <lineage>
        <taxon>Bacteria</taxon>
        <taxon>Pseudomonadati</taxon>
        <taxon>Pseudomonadota</taxon>
        <taxon>Gammaproteobacteria</taxon>
        <taxon>SAR86 cluster</taxon>
    </lineage>
</organism>